<dbReference type="PANTHER" id="PTHR24232">
    <property type="entry name" value="G-PROTEIN COUPLED RECEPTOR"/>
    <property type="match status" value="1"/>
</dbReference>
<dbReference type="GO" id="GO:0007200">
    <property type="term" value="P:phospholipase C-activating G protein-coupled receptor signaling pathway"/>
    <property type="evidence" value="ECO:0007669"/>
    <property type="project" value="TreeGrafter"/>
</dbReference>
<evidence type="ECO:0000256" key="3">
    <source>
        <dbReference type="ARBA" id="ARBA00022989"/>
    </source>
</evidence>
<evidence type="ECO:0000256" key="8">
    <source>
        <dbReference type="ARBA" id="ARBA00023224"/>
    </source>
</evidence>
<feature type="transmembrane region" description="Helical" evidence="10">
    <location>
        <begin position="70"/>
        <end position="90"/>
    </location>
</feature>
<feature type="transmembrane region" description="Helical" evidence="10">
    <location>
        <begin position="37"/>
        <end position="58"/>
    </location>
</feature>
<evidence type="ECO:0000313" key="13">
    <source>
        <dbReference type="Proteomes" id="UP001187415"/>
    </source>
</evidence>
<gene>
    <name evidence="12" type="ORF">Q5P01_021831</name>
</gene>
<keyword evidence="6 9" id="KW-0675">Receptor</keyword>
<evidence type="ECO:0000256" key="7">
    <source>
        <dbReference type="ARBA" id="ARBA00023180"/>
    </source>
</evidence>
<feature type="transmembrane region" description="Helical" evidence="10">
    <location>
        <begin position="208"/>
        <end position="232"/>
    </location>
</feature>
<evidence type="ECO:0000256" key="5">
    <source>
        <dbReference type="ARBA" id="ARBA00023136"/>
    </source>
</evidence>
<comment type="subcellular location">
    <subcellularLocation>
        <location evidence="1">Membrane</location>
        <topology evidence="1">Multi-pass membrane protein</topology>
    </subcellularLocation>
</comment>
<comment type="similarity">
    <text evidence="9">Belongs to the G-protein coupled receptor 1 family.</text>
</comment>
<feature type="transmembrane region" description="Helical" evidence="10">
    <location>
        <begin position="244"/>
        <end position="263"/>
    </location>
</feature>
<dbReference type="GO" id="GO:0005886">
    <property type="term" value="C:plasma membrane"/>
    <property type="evidence" value="ECO:0007669"/>
    <property type="project" value="TreeGrafter"/>
</dbReference>
<evidence type="ECO:0000256" key="9">
    <source>
        <dbReference type="RuleBase" id="RU000688"/>
    </source>
</evidence>
<dbReference type="PROSITE" id="PS50262">
    <property type="entry name" value="G_PROTEIN_RECEP_F1_2"/>
    <property type="match status" value="1"/>
</dbReference>
<keyword evidence="13" id="KW-1185">Reference proteome</keyword>
<feature type="transmembrane region" description="Helical" evidence="10">
    <location>
        <begin position="102"/>
        <end position="125"/>
    </location>
</feature>
<dbReference type="InterPro" id="IPR000276">
    <property type="entry name" value="GPCR_Rhodpsn"/>
</dbReference>
<evidence type="ECO:0000256" key="1">
    <source>
        <dbReference type="ARBA" id="ARBA00004141"/>
    </source>
</evidence>
<protein>
    <recommendedName>
        <fullName evidence="11">G-protein coupled receptors family 1 profile domain-containing protein</fullName>
    </recommendedName>
</protein>
<dbReference type="AlphaFoldDB" id="A0AA88LV23"/>
<feature type="domain" description="G-protein coupled receptors family 1 profile" evidence="11">
    <location>
        <begin position="46"/>
        <end position="260"/>
    </location>
</feature>
<dbReference type="PRINTS" id="PR00237">
    <property type="entry name" value="GPCRRHODOPSN"/>
</dbReference>
<name>A0AA88LV23_CHASR</name>
<proteinExistence type="inferred from homology"/>
<evidence type="ECO:0000259" key="11">
    <source>
        <dbReference type="PROSITE" id="PS50262"/>
    </source>
</evidence>
<dbReference type="GO" id="GO:0035025">
    <property type="term" value="P:positive regulation of Rho protein signal transduction"/>
    <property type="evidence" value="ECO:0007669"/>
    <property type="project" value="TreeGrafter"/>
</dbReference>
<dbReference type="SUPFAM" id="SSF81321">
    <property type="entry name" value="Family A G protein-coupled receptor-like"/>
    <property type="match status" value="1"/>
</dbReference>
<sequence>MEDYNINSTSKHGYNYSNTTDYDYQDGSSSKYYILDVLTYVTIAVGFLSVLVAIYAVFSLVRKDHGAPIYVINLLIADLIQLCSLTVLMIRTTYKIFETFYYLYYFSQLASVGFMACVSLERYLVIAWPVWYHFRPTVKFSVMVCVVVWVLPLVYILPDYFSVGFQVTETIFGVFLLLPFPLFIFSLCGTLKALSAASRVPPDEKRRIVAMLVLVLLIYTLLFLPSIIWSLAEESRYNSDFSDMSFIIVLFSPLADSFLYVLLRKGAVDKVLTSVCCCRMESNDVNPTTTVEN</sequence>
<keyword evidence="4 9" id="KW-0297">G-protein coupled receptor</keyword>
<dbReference type="PANTHER" id="PTHR24232:SF85">
    <property type="entry name" value="G-PROTEIN COUPLED RECEPTOR 4"/>
    <property type="match status" value="1"/>
</dbReference>
<evidence type="ECO:0000256" key="4">
    <source>
        <dbReference type="ARBA" id="ARBA00023040"/>
    </source>
</evidence>
<feature type="transmembrane region" description="Helical" evidence="10">
    <location>
        <begin position="137"/>
        <end position="158"/>
    </location>
</feature>
<evidence type="ECO:0000256" key="6">
    <source>
        <dbReference type="ARBA" id="ARBA00023170"/>
    </source>
</evidence>
<dbReference type="Gene3D" id="1.20.1070.10">
    <property type="entry name" value="Rhodopsin 7-helix transmembrane proteins"/>
    <property type="match status" value="1"/>
</dbReference>
<keyword evidence="2 9" id="KW-0812">Transmembrane</keyword>
<keyword evidence="7" id="KW-0325">Glycoprotein</keyword>
<comment type="caution">
    <text evidence="12">The sequence shown here is derived from an EMBL/GenBank/DDBJ whole genome shotgun (WGS) entry which is preliminary data.</text>
</comment>
<dbReference type="InterPro" id="IPR017452">
    <property type="entry name" value="GPCR_Rhodpsn_7TM"/>
</dbReference>
<keyword evidence="5 10" id="KW-0472">Membrane</keyword>
<evidence type="ECO:0000313" key="12">
    <source>
        <dbReference type="EMBL" id="KAK2824656.1"/>
    </source>
</evidence>
<dbReference type="PROSITE" id="PS00237">
    <property type="entry name" value="G_PROTEIN_RECEP_F1_1"/>
    <property type="match status" value="1"/>
</dbReference>
<organism evidence="12 13">
    <name type="scientific">Channa striata</name>
    <name type="common">Snakehead murrel</name>
    <name type="synonym">Ophicephalus striatus</name>
    <dbReference type="NCBI Taxonomy" id="64152"/>
    <lineage>
        <taxon>Eukaryota</taxon>
        <taxon>Metazoa</taxon>
        <taxon>Chordata</taxon>
        <taxon>Craniata</taxon>
        <taxon>Vertebrata</taxon>
        <taxon>Euteleostomi</taxon>
        <taxon>Actinopterygii</taxon>
        <taxon>Neopterygii</taxon>
        <taxon>Teleostei</taxon>
        <taxon>Neoteleostei</taxon>
        <taxon>Acanthomorphata</taxon>
        <taxon>Anabantaria</taxon>
        <taxon>Anabantiformes</taxon>
        <taxon>Channoidei</taxon>
        <taxon>Channidae</taxon>
        <taxon>Channa</taxon>
    </lineage>
</organism>
<keyword evidence="8 9" id="KW-0807">Transducer</keyword>
<feature type="transmembrane region" description="Helical" evidence="10">
    <location>
        <begin position="170"/>
        <end position="188"/>
    </location>
</feature>
<dbReference type="GO" id="GO:0004930">
    <property type="term" value="F:G protein-coupled receptor activity"/>
    <property type="evidence" value="ECO:0007669"/>
    <property type="project" value="UniProtKB-KW"/>
</dbReference>
<dbReference type="EMBL" id="JAUPFM010000017">
    <property type="protein sequence ID" value="KAK2824656.1"/>
    <property type="molecule type" value="Genomic_DNA"/>
</dbReference>
<evidence type="ECO:0000256" key="2">
    <source>
        <dbReference type="ARBA" id="ARBA00022692"/>
    </source>
</evidence>
<keyword evidence="3 10" id="KW-1133">Transmembrane helix</keyword>
<evidence type="ECO:0000256" key="10">
    <source>
        <dbReference type="SAM" id="Phobius"/>
    </source>
</evidence>
<dbReference type="Pfam" id="PF00001">
    <property type="entry name" value="7tm_1"/>
    <property type="match status" value="1"/>
</dbReference>
<reference evidence="12" key="1">
    <citation type="submission" date="2023-07" db="EMBL/GenBank/DDBJ databases">
        <title>Chromosome-level Genome Assembly of Striped Snakehead (Channa striata).</title>
        <authorList>
            <person name="Liu H."/>
        </authorList>
    </citation>
    <scope>NUCLEOTIDE SEQUENCE</scope>
    <source>
        <strain evidence="12">Gz</strain>
        <tissue evidence="12">Muscle</tissue>
    </source>
</reference>
<accession>A0AA88LV23</accession>
<dbReference type="Proteomes" id="UP001187415">
    <property type="component" value="Unassembled WGS sequence"/>
</dbReference>